<dbReference type="EMBL" id="CP002857">
    <property type="protein sequence ID" value="AEI08767.1"/>
    <property type="molecule type" value="Genomic_DNA"/>
</dbReference>
<name>F8DXX0_CORRG</name>
<evidence type="ECO:0000313" key="3">
    <source>
        <dbReference type="Proteomes" id="UP000000492"/>
    </source>
</evidence>
<dbReference type="RefSeq" id="WP_013887793.1">
    <property type="nucleotide sequence ID" value="NC_015673.1"/>
</dbReference>
<dbReference type="GO" id="GO:0000028">
    <property type="term" value="P:ribosomal small subunit assembly"/>
    <property type="evidence" value="ECO:0007669"/>
    <property type="project" value="TreeGrafter"/>
</dbReference>
<gene>
    <name evidence="2" type="ordered locus">CRES_0404</name>
</gene>
<evidence type="ECO:0000259" key="1">
    <source>
        <dbReference type="Pfam" id="PF00350"/>
    </source>
</evidence>
<feature type="domain" description="Dynamin N-terminal" evidence="1">
    <location>
        <begin position="39"/>
        <end position="172"/>
    </location>
</feature>
<accession>F8DXX0</accession>
<dbReference type="HOGENOM" id="CLU_626817_0_0_11"/>
<evidence type="ECO:0000313" key="2">
    <source>
        <dbReference type="EMBL" id="AEI08767.1"/>
    </source>
</evidence>
<dbReference type="InterPro" id="IPR027417">
    <property type="entry name" value="P-loop_NTPase"/>
</dbReference>
<dbReference type="GO" id="GO:0005525">
    <property type="term" value="F:GTP binding"/>
    <property type="evidence" value="ECO:0007669"/>
    <property type="project" value="InterPro"/>
</dbReference>
<dbReference type="PANTHER" id="PTHR42698">
    <property type="entry name" value="GTPASE ERA"/>
    <property type="match status" value="1"/>
</dbReference>
<dbReference type="SUPFAM" id="SSF52540">
    <property type="entry name" value="P-loop containing nucleoside triphosphate hydrolases"/>
    <property type="match status" value="1"/>
</dbReference>
<dbReference type="OrthoDB" id="4379468at2"/>
<dbReference type="AlphaFoldDB" id="F8DXX0"/>
<proteinExistence type="predicted"/>
<dbReference type="PANTHER" id="PTHR42698:SF1">
    <property type="entry name" value="GTPASE ERA, MITOCHONDRIAL"/>
    <property type="match status" value="1"/>
</dbReference>
<protein>
    <recommendedName>
        <fullName evidence="1">Dynamin N-terminal domain-containing protein</fullName>
    </recommendedName>
</protein>
<organism evidence="2 3">
    <name type="scientific">Corynebacterium resistens (strain DSM 45100 / JCM 12819 / GTC 2026 / SICGH 158)</name>
    <dbReference type="NCBI Taxonomy" id="662755"/>
    <lineage>
        <taxon>Bacteria</taxon>
        <taxon>Bacillati</taxon>
        <taxon>Actinomycetota</taxon>
        <taxon>Actinomycetes</taxon>
        <taxon>Mycobacteriales</taxon>
        <taxon>Corynebacteriaceae</taxon>
        <taxon>Corynebacterium</taxon>
    </lineage>
</organism>
<keyword evidence="3" id="KW-1185">Reference proteome</keyword>
<dbReference type="InterPro" id="IPR005662">
    <property type="entry name" value="GTPase_Era-like"/>
</dbReference>
<dbReference type="PRINTS" id="PR00195">
    <property type="entry name" value="DYNAMIN"/>
</dbReference>
<dbReference type="KEGG" id="crd:CRES_0404"/>
<dbReference type="Proteomes" id="UP000000492">
    <property type="component" value="Chromosome"/>
</dbReference>
<dbReference type="InterPro" id="IPR045063">
    <property type="entry name" value="Dynamin_N"/>
</dbReference>
<dbReference type="InterPro" id="IPR022812">
    <property type="entry name" value="Dynamin"/>
</dbReference>
<dbReference type="Gene3D" id="3.40.50.300">
    <property type="entry name" value="P-loop containing nucleotide triphosphate hydrolases"/>
    <property type="match status" value="1"/>
</dbReference>
<dbReference type="Pfam" id="PF00350">
    <property type="entry name" value="Dynamin_N"/>
    <property type="match status" value="1"/>
</dbReference>
<dbReference type="eggNOG" id="COG0699">
    <property type="taxonomic scope" value="Bacteria"/>
</dbReference>
<dbReference type="GO" id="GO:0043024">
    <property type="term" value="F:ribosomal small subunit binding"/>
    <property type="evidence" value="ECO:0007669"/>
    <property type="project" value="TreeGrafter"/>
</dbReference>
<dbReference type="STRING" id="662755.CRES_0404"/>
<dbReference type="GO" id="GO:0019843">
    <property type="term" value="F:rRNA binding"/>
    <property type="evidence" value="ECO:0007669"/>
    <property type="project" value="TreeGrafter"/>
</dbReference>
<sequence>METMERCVNTAIDNIAALSGELGGEAEAMRESLTAPPRVVVVGRLKAGKSTLVNALIGAPVSETAALEATNVVTVFQYGAPDRAEAVLKDGSRIPITTMRGQKTELPVPANTIAYVNRWITSSAVRDYSLIDTPGLATLTESNEGATRAALLDEQTRSASVEADAAIFLFDSVPRRDEVDFLHELGFTPLNTLGILSRADSFGEGALGAQDPLVHAAGYSGILQEELADYLPTVMPVAGLLAETAFTGRVNEAMARALAQYQSVELPELLTSLVASDSPMKKTAMQIMGSVGEYGFIKGRDVAQQGGAELSDWLVEKSNLNLVREYLLETLTPFAQLHRAGRVVRTMESLAYRYGDHRNEIRSIVSRLKKDPRMISVMLFQDLKSLLEVDAQDELLQEVIRMIKGRSYGQKLGLSRFASGYDILEAVRQRKAWLSGLSLTFLSAAEEAAIFNLNRIYVELENAGEALT</sequence>
<reference evidence="2 3" key="1">
    <citation type="journal article" date="2012" name="BMC Genomics">
        <title>Complete genome sequence, lifestyle, and multi-drug resistance of the human pathogen Corynebacterium resistens DSM 45100 isolated from blood samples of a leukemia patient.</title>
        <authorList>
            <person name="Schroder J."/>
            <person name="Maus I."/>
            <person name="Meyer K."/>
            <person name="Wordemann S."/>
            <person name="Blom J."/>
            <person name="Jaenicke S."/>
            <person name="Schneider J."/>
            <person name="Trost E."/>
            <person name="Tauch A."/>
        </authorList>
    </citation>
    <scope>NUCLEOTIDE SEQUENCE [LARGE SCALE GENOMIC DNA]</scope>
    <source>
        <strain evidence="3">DSM 45100 / JCM 12819 / CCUG 50093 / GTC 2026 / SICGH 158</strain>
    </source>
</reference>